<dbReference type="InterPro" id="IPR000189">
    <property type="entry name" value="Transglyc_AS"/>
</dbReference>
<evidence type="ECO:0000256" key="3">
    <source>
        <dbReference type="SAM" id="SignalP"/>
    </source>
</evidence>
<dbReference type="RefSeq" id="WP_264697296.1">
    <property type="nucleotide sequence ID" value="NZ_CP087831.1"/>
</dbReference>
<geneLocation type="plasmid" evidence="5 6">
    <name>unnamed1</name>
</geneLocation>
<dbReference type="Pfam" id="PF01464">
    <property type="entry name" value="SLT"/>
    <property type="match status" value="1"/>
</dbReference>
<dbReference type="InterPro" id="IPR008258">
    <property type="entry name" value="Transglycosylase_SLT_dom_1"/>
</dbReference>
<proteinExistence type="inferred from homology"/>
<dbReference type="InterPro" id="IPR023346">
    <property type="entry name" value="Lysozyme-like_dom_sf"/>
</dbReference>
<feature type="compositionally biased region" description="Polar residues" evidence="2">
    <location>
        <begin position="189"/>
        <end position="210"/>
    </location>
</feature>
<feature type="domain" description="Transglycosylase SLT" evidence="4">
    <location>
        <begin position="56"/>
        <end position="159"/>
    </location>
</feature>
<accession>A0ABY6ME93</accession>
<feature type="chain" id="PRO_5045307332" evidence="3">
    <location>
        <begin position="20"/>
        <end position="218"/>
    </location>
</feature>
<gene>
    <name evidence="5" type="ORF">LP092_15335</name>
</gene>
<dbReference type="EMBL" id="CP087831">
    <property type="protein sequence ID" value="UZA04741.1"/>
    <property type="molecule type" value="Genomic_DNA"/>
</dbReference>
<evidence type="ECO:0000256" key="2">
    <source>
        <dbReference type="SAM" id="MobiDB-lite"/>
    </source>
</evidence>
<dbReference type="PROSITE" id="PS00922">
    <property type="entry name" value="TRANSGLYCOSYLASE"/>
    <property type="match status" value="1"/>
</dbReference>
<evidence type="ECO:0000259" key="4">
    <source>
        <dbReference type="Pfam" id="PF01464"/>
    </source>
</evidence>
<name>A0ABY6ME93_MORBO</name>
<comment type="similarity">
    <text evidence="1">Belongs to the transglycosylase Slt family.</text>
</comment>
<dbReference type="PANTHER" id="PTHR37423:SF2">
    <property type="entry name" value="MEMBRANE-BOUND LYTIC MUREIN TRANSGLYCOSYLASE C"/>
    <property type="match status" value="1"/>
</dbReference>
<feature type="signal peptide" evidence="3">
    <location>
        <begin position="1"/>
        <end position="19"/>
    </location>
</feature>
<reference evidence="5" key="1">
    <citation type="journal article" date="2022" name="BMC Microbiol.">
        <title>Whole genome sequencing of Moraxella bovis strains from North America reveals two genotypes with different genetic determinants.</title>
        <authorList>
            <person name="Wynn E.L."/>
            <person name="Hille M.M."/>
            <person name="Loy J.D."/>
            <person name="Schuller G."/>
            <person name="Kuhn K.L."/>
            <person name="Dickey A.M."/>
            <person name="Bono J.L."/>
            <person name="Clawson M.L."/>
        </authorList>
    </citation>
    <scope>NUCLEOTIDE SEQUENCE</scope>
    <source>
        <strain evidence="5">SAM102599</strain>
    </source>
</reference>
<evidence type="ECO:0000256" key="1">
    <source>
        <dbReference type="ARBA" id="ARBA00007734"/>
    </source>
</evidence>
<evidence type="ECO:0000313" key="5">
    <source>
        <dbReference type="EMBL" id="UZA04741.1"/>
    </source>
</evidence>
<sequence length="218" mass="23989">MRYYILLFMILVIAAPTYANPKVIDLTYSTSSQSMANDIGLAKPTQNNSLDAHLHQTAYQYGINPLLIKAIIKVESNYQANARSPKGALGLMQVLPSTAAQYGNYNLLNPKENITVGTRHFAYLMNKYQGQVHLALAAYNAGEGNVAKYGGIPPFTETRQYIIKVSKYYQSLRSDGGVSAIIAQEQNHQQAVAAQDDTTNESNHPPQKTPTVLIINLN</sequence>
<feature type="region of interest" description="Disordered" evidence="2">
    <location>
        <begin position="189"/>
        <end position="211"/>
    </location>
</feature>
<dbReference type="PANTHER" id="PTHR37423">
    <property type="entry name" value="SOLUBLE LYTIC MUREIN TRANSGLYCOSYLASE-RELATED"/>
    <property type="match status" value="1"/>
</dbReference>
<dbReference type="CDD" id="cd00254">
    <property type="entry name" value="LT-like"/>
    <property type="match status" value="1"/>
</dbReference>
<keyword evidence="3" id="KW-0732">Signal</keyword>
<keyword evidence="6" id="KW-1185">Reference proteome</keyword>
<organism evidence="5 6">
    <name type="scientific">Moraxella bovis</name>
    <dbReference type="NCBI Taxonomy" id="476"/>
    <lineage>
        <taxon>Bacteria</taxon>
        <taxon>Pseudomonadati</taxon>
        <taxon>Pseudomonadota</taxon>
        <taxon>Gammaproteobacteria</taxon>
        <taxon>Moraxellales</taxon>
        <taxon>Moraxellaceae</taxon>
        <taxon>Moraxella</taxon>
    </lineage>
</organism>
<evidence type="ECO:0000313" key="6">
    <source>
        <dbReference type="Proteomes" id="UP001163632"/>
    </source>
</evidence>
<keyword evidence="5" id="KW-0614">Plasmid</keyword>
<protein>
    <submittedName>
        <fullName evidence="5">Lytic transglycosylase domain-containing protein</fullName>
    </submittedName>
</protein>
<dbReference type="SUPFAM" id="SSF53955">
    <property type="entry name" value="Lysozyme-like"/>
    <property type="match status" value="1"/>
</dbReference>
<dbReference type="Proteomes" id="UP001163632">
    <property type="component" value="Plasmid unnamed1"/>
</dbReference>
<dbReference type="Gene3D" id="1.10.530.10">
    <property type="match status" value="1"/>
</dbReference>